<dbReference type="InterPro" id="IPR036873">
    <property type="entry name" value="Rhodanese-like_dom_sf"/>
</dbReference>
<evidence type="ECO:0000313" key="2">
    <source>
        <dbReference type="EMBL" id="RXF75104.1"/>
    </source>
</evidence>
<organism evidence="2 3">
    <name type="scientific">Hansschlegelia zhihuaiae</name>
    <dbReference type="NCBI Taxonomy" id="405005"/>
    <lineage>
        <taxon>Bacteria</taxon>
        <taxon>Pseudomonadati</taxon>
        <taxon>Pseudomonadota</taxon>
        <taxon>Alphaproteobacteria</taxon>
        <taxon>Hyphomicrobiales</taxon>
        <taxon>Methylopilaceae</taxon>
        <taxon>Hansschlegelia</taxon>
    </lineage>
</organism>
<evidence type="ECO:0000259" key="1">
    <source>
        <dbReference type="PROSITE" id="PS50206"/>
    </source>
</evidence>
<dbReference type="AlphaFoldDB" id="A0A4Q0MMZ0"/>
<dbReference type="RefSeq" id="WP_128776094.1">
    <property type="nucleotide sequence ID" value="NZ_RYFI01000002.1"/>
</dbReference>
<dbReference type="EMBL" id="RYFI01000002">
    <property type="protein sequence ID" value="RXF75104.1"/>
    <property type="molecule type" value="Genomic_DNA"/>
</dbReference>
<feature type="domain" description="Rhodanese" evidence="1">
    <location>
        <begin position="41"/>
        <end position="138"/>
    </location>
</feature>
<dbReference type="InterPro" id="IPR001763">
    <property type="entry name" value="Rhodanese-like_dom"/>
</dbReference>
<accession>A0A4Q0MMZ0</accession>
<protein>
    <recommendedName>
        <fullName evidence="1">Rhodanese domain-containing protein</fullName>
    </recommendedName>
</protein>
<reference evidence="2 3" key="1">
    <citation type="submission" date="2018-12" db="EMBL/GenBank/DDBJ databases">
        <title>bacterium Hansschlegelia zhihuaiae S113.</title>
        <authorList>
            <person name="He J."/>
        </authorList>
    </citation>
    <scope>NUCLEOTIDE SEQUENCE [LARGE SCALE GENOMIC DNA]</scope>
    <source>
        <strain evidence="2 3">S 113</strain>
    </source>
</reference>
<proteinExistence type="predicted"/>
<dbReference type="Gene3D" id="3.40.250.10">
    <property type="entry name" value="Rhodanese-like domain"/>
    <property type="match status" value="1"/>
</dbReference>
<dbReference type="Proteomes" id="UP000289708">
    <property type="component" value="Unassembled WGS sequence"/>
</dbReference>
<evidence type="ECO:0000313" key="3">
    <source>
        <dbReference type="Proteomes" id="UP000289708"/>
    </source>
</evidence>
<comment type="caution">
    <text evidence="2">The sequence shown here is derived from an EMBL/GenBank/DDBJ whole genome shotgun (WGS) entry which is preliminary data.</text>
</comment>
<dbReference type="SUPFAM" id="SSF52821">
    <property type="entry name" value="Rhodanese/Cell cycle control phosphatase"/>
    <property type="match status" value="1"/>
</dbReference>
<sequence>MASTTAFPRFSPMTSAAKPRGAVRARRSIVIEARDAIGLWRRKQAVFVDLRDWEVVDETGWIEGSLHCPPGEFAAIVSPSSPLHARLFEPGKTFIFYGGPHTAPLASAKRARELGLEGALALRGGLKSWRNAGGRVAGHPNSPFPALKASFTLATKYARSRLSAWWRRDRRRSDGRRLKKA</sequence>
<dbReference type="PROSITE" id="PS50206">
    <property type="entry name" value="RHODANESE_3"/>
    <property type="match status" value="1"/>
</dbReference>
<dbReference type="Pfam" id="PF00581">
    <property type="entry name" value="Rhodanese"/>
    <property type="match status" value="1"/>
</dbReference>
<gene>
    <name evidence="2" type="ORF">EK403_03395</name>
</gene>
<keyword evidence="3" id="KW-1185">Reference proteome</keyword>
<dbReference type="OrthoDB" id="9807812at2"/>
<name>A0A4Q0MMZ0_9HYPH</name>